<feature type="coiled-coil region" evidence="1">
    <location>
        <begin position="53"/>
        <end position="80"/>
    </location>
</feature>
<reference evidence="3" key="1">
    <citation type="submission" date="2023-01" db="EMBL/GenBank/DDBJ databases">
        <title>Key to firefly adult light organ development and bioluminescence: homeobox transcription factors regulate luciferase expression and transportation to peroxisome.</title>
        <authorList>
            <person name="Fu X."/>
        </authorList>
    </citation>
    <scope>NUCLEOTIDE SEQUENCE [LARGE SCALE GENOMIC DNA]</scope>
</reference>
<accession>A0AAN7SRK7</accession>
<evidence type="ECO:0000313" key="2">
    <source>
        <dbReference type="EMBL" id="KAK4887128.1"/>
    </source>
</evidence>
<dbReference type="Proteomes" id="UP001353858">
    <property type="component" value="Unassembled WGS sequence"/>
</dbReference>
<evidence type="ECO:0000256" key="1">
    <source>
        <dbReference type="SAM" id="Coils"/>
    </source>
</evidence>
<name>A0AAN7SRK7_9COLE</name>
<protein>
    <submittedName>
        <fullName evidence="2">Uncharacterized protein</fullName>
    </submittedName>
</protein>
<evidence type="ECO:0000313" key="3">
    <source>
        <dbReference type="Proteomes" id="UP001353858"/>
    </source>
</evidence>
<dbReference type="EMBL" id="JARPUR010000001">
    <property type="protein sequence ID" value="KAK4887128.1"/>
    <property type="molecule type" value="Genomic_DNA"/>
</dbReference>
<proteinExistence type="predicted"/>
<dbReference type="AlphaFoldDB" id="A0AAN7SRK7"/>
<gene>
    <name evidence="2" type="ORF">RN001_003399</name>
</gene>
<organism evidence="2 3">
    <name type="scientific">Aquatica leii</name>
    <dbReference type="NCBI Taxonomy" id="1421715"/>
    <lineage>
        <taxon>Eukaryota</taxon>
        <taxon>Metazoa</taxon>
        <taxon>Ecdysozoa</taxon>
        <taxon>Arthropoda</taxon>
        <taxon>Hexapoda</taxon>
        <taxon>Insecta</taxon>
        <taxon>Pterygota</taxon>
        <taxon>Neoptera</taxon>
        <taxon>Endopterygota</taxon>
        <taxon>Coleoptera</taxon>
        <taxon>Polyphaga</taxon>
        <taxon>Elateriformia</taxon>
        <taxon>Elateroidea</taxon>
        <taxon>Lampyridae</taxon>
        <taxon>Luciolinae</taxon>
        <taxon>Aquatica</taxon>
    </lineage>
</organism>
<comment type="caution">
    <text evidence="2">The sequence shown here is derived from an EMBL/GenBank/DDBJ whole genome shotgun (WGS) entry which is preliminary data.</text>
</comment>
<sequence length="194" mass="22912">MLTSSAENKNTFPTPFKNAFYWPESTVKTKIDKTAGTNKKSKIYPTVATSDEFIEHQRRVKKEKEEKDTEKRERIRIRKEKIKNKLVKRTNVNQNNNKDNNCDNNKENMREYSKDDFVIVRYDHQYFPGRVLEQCSDGLKVKTMAESGNFWKWPNKDDILDYVFADVICKIKIPTPVTKRGAYNIPEIDDLKKH</sequence>
<keyword evidence="3" id="KW-1185">Reference proteome</keyword>
<keyword evidence="1" id="KW-0175">Coiled coil</keyword>